<evidence type="ECO:0000313" key="3">
    <source>
        <dbReference type="Proteomes" id="UP000295264"/>
    </source>
</evidence>
<reference evidence="2 3" key="1">
    <citation type="journal article" date="2018" name="Genomics">
        <title>Molecular footprints of inshore aquatic adaptation in Indo-Pacific humpback dolphin (Sousa chinensis).</title>
        <authorList>
            <person name="Ming Y."/>
            <person name="Jian J."/>
            <person name="Yu F."/>
            <person name="Yu X."/>
            <person name="Wang J."/>
            <person name="Liu W."/>
        </authorList>
    </citation>
    <scope>NUCLEOTIDE SEQUENCE [LARGE SCALE GENOMIC DNA]</scope>
    <source>
        <strain evidence="2">MY-2018</strain>
        <tissue evidence="2">Skin</tissue>
    </source>
</reference>
<keyword evidence="3" id="KW-1185">Reference proteome</keyword>
<organism evidence="2 3">
    <name type="scientific">Sousa chinensis</name>
    <name type="common">Indo-pacific humpbacked dolphin</name>
    <name type="synonym">Steno chinensis</name>
    <dbReference type="NCBI Taxonomy" id="103600"/>
    <lineage>
        <taxon>Eukaryota</taxon>
        <taxon>Metazoa</taxon>
        <taxon>Chordata</taxon>
        <taxon>Craniata</taxon>
        <taxon>Vertebrata</taxon>
        <taxon>Euteleostomi</taxon>
        <taxon>Mammalia</taxon>
        <taxon>Eutheria</taxon>
        <taxon>Laurasiatheria</taxon>
        <taxon>Artiodactyla</taxon>
        <taxon>Whippomorpha</taxon>
        <taxon>Cetacea</taxon>
        <taxon>Odontoceti</taxon>
        <taxon>Delphinidae</taxon>
        <taxon>Sousa</taxon>
    </lineage>
</organism>
<gene>
    <name evidence="2" type="ORF">DBR06_SOUSAS210187</name>
</gene>
<protein>
    <submittedName>
        <fullName evidence="2">Uncharacterized protein</fullName>
    </submittedName>
</protein>
<feature type="non-terminal residue" evidence="2">
    <location>
        <position position="1"/>
    </location>
</feature>
<dbReference type="EMBL" id="QWLN02005722">
    <property type="protein sequence ID" value="TEA37032.1"/>
    <property type="molecule type" value="Genomic_DNA"/>
</dbReference>
<evidence type="ECO:0000313" key="2">
    <source>
        <dbReference type="EMBL" id="TEA37032.1"/>
    </source>
</evidence>
<sequence>SLVSRIWPCIAHSCWILSIRGTKRPDTFLKNGKRGDSESTDCNPVPEAEETYAWRDCPTPTGAPRMLEPEARRPKKGRNTSNDQGPPIAVPRLSVRDPPNGGHAAALPLQPQKLKQRPEKLTKQHESRSFQNHPEKIVY</sequence>
<feature type="region of interest" description="Disordered" evidence="1">
    <location>
        <begin position="28"/>
        <end position="139"/>
    </location>
</feature>
<proteinExistence type="predicted"/>
<dbReference type="AlphaFoldDB" id="A0A484GMV7"/>
<feature type="compositionally biased region" description="Basic and acidic residues" evidence="1">
    <location>
        <begin position="28"/>
        <end position="37"/>
    </location>
</feature>
<dbReference type="Proteomes" id="UP000295264">
    <property type="component" value="Unassembled WGS sequence"/>
</dbReference>
<comment type="caution">
    <text evidence="2">The sequence shown here is derived from an EMBL/GenBank/DDBJ whole genome shotgun (WGS) entry which is preliminary data.</text>
</comment>
<evidence type="ECO:0000256" key="1">
    <source>
        <dbReference type="SAM" id="MobiDB-lite"/>
    </source>
</evidence>
<name>A0A484GMV7_SOUCH</name>
<accession>A0A484GMV7</accession>
<feature type="compositionally biased region" description="Basic and acidic residues" evidence="1">
    <location>
        <begin position="116"/>
        <end position="139"/>
    </location>
</feature>